<dbReference type="KEGG" id="pce:PECL_446"/>
<dbReference type="InterPro" id="IPR011701">
    <property type="entry name" value="MFS"/>
</dbReference>
<dbReference type="eggNOG" id="COG2814">
    <property type="taxonomic scope" value="Bacteria"/>
</dbReference>
<sequence length="409" mass="45192">MSLTLTIKGTEVFLLENQITQKKFSWSLFLSPFVSRLGDELFIFGLNWFIVQATGQAALLGIVQGIGGVILVFGDLIAGPIVDRYNRKKIMLTSDLVSFIACLIAAATVDVKEPIFYQLVLLTVVMDIGLAFNFPAAKAVVPEVIVPTALARFNSMANSGTMLAQVLAPLVGGFLLTISWIDFRTFLLFNAFSFLLSFVITYALKYQQKTKLVESLPILRSLRDGLAYIKKVPDLFRLIVFEGFFAAFVAGFSLLLPYEIDRYYHGDEKLYSYVLTAFAIGGLMGALGSSLSKREPHIRQNYFDAGILAAGSLLAALFQSYPVLLAAAFVIGLFMSLYGIRLMTIVQQIVSTDMLGRVFSIWFLIFDSVMPLSSFVFGFVADALHHATFYVLSLLIAVGLVLVICMKKR</sequence>
<reference evidence="9 10" key="1">
    <citation type="journal article" date="2012" name="J. Bacteriol.">
        <title>Complete Genome Sequence of the Beer Spoilage Organism Pediococcus claussenii ATCC BAA-344T.</title>
        <authorList>
            <person name="Pittet V."/>
            <person name="Abegunde T."/>
            <person name="Marfleet T."/>
            <person name="Haakensen M."/>
            <person name="Morrow K."/>
            <person name="Jayaprakash T."/>
            <person name="Schroeder K."/>
            <person name="Trost B."/>
            <person name="Byrns S."/>
            <person name="Bergsveinson J."/>
            <person name="Kusalik A."/>
            <person name="Ziola B."/>
        </authorList>
    </citation>
    <scope>NUCLEOTIDE SEQUENCE [LARGE SCALE GENOMIC DNA]</scope>
    <source>
        <strain evidence="9 10">ATCC BAA-344</strain>
    </source>
</reference>
<accession>G8PBK0</accession>
<protein>
    <submittedName>
        <fullName evidence="9">Major facilitator superfamily protein</fullName>
    </submittedName>
</protein>
<keyword evidence="5 7" id="KW-1133">Transmembrane helix</keyword>
<dbReference type="HOGENOM" id="CLU_034180_16_3_9"/>
<evidence type="ECO:0000256" key="1">
    <source>
        <dbReference type="ARBA" id="ARBA00004651"/>
    </source>
</evidence>
<dbReference type="PANTHER" id="PTHR23513">
    <property type="entry name" value="INTEGRAL MEMBRANE EFFLUX PROTEIN-RELATED"/>
    <property type="match status" value="1"/>
</dbReference>
<feature type="transmembrane region" description="Helical" evidence="7">
    <location>
        <begin position="57"/>
        <end position="78"/>
    </location>
</feature>
<dbReference type="GO" id="GO:0022857">
    <property type="term" value="F:transmembrane transporter activity"/>
    <property type="evidence" value="ECO:0007669"/>
    <property type="project" value="InterPro"/>
</dbReference>
<feature type="domain" description="Major facilitator superfamily (MFS) profile" evidence="8">
    <location>
        <begin position="1"/>
        <end position="409"/>
    </location>
</feature>
<evidence type="ECO:0000256" key="7">
    <source>
        <dbReference type="SAM" id="Phobius"/>
    </source>
</evidence>
<keyword evidence="3" id="KW-1003">Cell membrane</keyword>
<dbReference type="PROSITE" id="PS50850">
    <property type="entry name" value="MFS"/>
    <property type="match status" value="1"/>
</dbReference>
<feature type="transmembrane region" description="Helical" evidence="7">
    <location>
        <begin position="387"/>
        <end position="406"/>
    </location>
</feature>
<dbReference type="Pfam" id="PF07690">
    <property type="entry name" value="MFS_1"/>
    <property type="match status" value="1"/>
</dbReference>
<keyword evidence="4 7" id="KW-0812">Transmembrane</keyword>
<dbReference type="Proteomes" id="UP000005444">
    <property type="component" value="Chromosome"/>
</dbReference>
<dbReference type="SUPFAM" id="SSF103473">
    <property type="entry name" value="MFS general substrate transporter"/>
    <property type="match status" value="1"/>
</dbReference>
<dbReference type="EMBL" id="CP003137">
    <property type="protein sequence ID" value="AEV94749.1"/>
    <property type="molecule type" value="Genomic_DNA"/>
</dbReference>
<dbReference type="PATRIC" id="fig|701521.8.peg.421"/>
<feature type="transmembrane region" description="Helical" evidence="7">
    <location>
        <begin position="187"/>
        <end position="204"/>
    </location>
</feature>
<organism evidence="9 10">
    <name type="scientific">Pediococcus claussenii (strain ATCC BAA-344 / DSM 14800 / JCM 18046 / KCTC 3811 / LMG 21948 / P06)</name>
    <dbReference type="NCBI Taxonomy" id="701521"/>
    <lineage>
        <taxon>Bacteria</taxon>
        <taxon>Bacillati</taxon>
        <taxon>Bacillota</taxon>
        <taxon>Bacilli</taxon>
        <taxon>Lactobacillales</taxon>
        <taxon>Lactobacillaceae</taxon>
        <taxon>Pediococcus</taxon>
    </lineage>
</organism>
<feature type="transmembrane region" description="Helical" evidence="7">
    <location>
        <begin position="270"/>
        <end position="289"/>
    </location>
</feature>
<feature type="transmembrane region" description="Helical" evidence="7">
    <location>
        <begin position="324"/>
        <end position="346"/>
    </location>
</feature>
<dbReference type="GO" id="GO:0005886">
    <property type="term" value="C:plasma membrane"/>
    <property type="evidence" value="ECO:0007669"/>
    <property type="project" value="UniProtKB-SubCell"/>
</dbReference>
<evidence type="ECO:0000256" key="5">
    <source>
        <dbReference type="ARBA" id="ARBA00022989"/>
    </source>
</evidence>
<feature type="transmembrane region" description="Helical" evidence="7">
    <location>
        <begin position="301"/>
        <end position="318"/>
    </location>
</feature>
<evidence type="ECO:0000313" key="9">
    <source>
        <dbReference type="EMBL" id="AEV94749.1"/>
    </source>
</evidence>
<keyword evidence="10" id="KW-1185">Reference proteome</keyword>
<dbReference type="AlphaFoldDB" id="G8PBK0"/>
<name>G8PBK0_PEDCP</name>
<feature type="transmembrane region" description="Helical" evidence="7">
    <location>
        <begin position="28"/>
        <end position="51"/>
    </location>
</feature>
<dbReference type="CDD" id="cd06173">
    <property type="entry name" value="MFS_MefA_like"/>
    <property type="match status" value="1"/>
</dbReference>
<gene>
    <name evidence="9" type="ordered locus">PECL_446</name>
</gene>
<evidence type="ECO:0000256" key="2">
    <source>
        <dbReference type="ARBA" id="ARBA00022448"/>
    </source>
</evidence>
<dbReference type="InterPro" id="IPR020846">
    <property type="entry name" value="MFS_dom"/>
</dbReference>
<evidence type="ECO:0000256" key="4">
    <source>
        <dbReference type="ARBA" id="ARBA00022692"/>
    </source>
</evidence>
<feature type="transmembrane region" description="Helical" evidence="7">
    <location>
        <begin position="235"/>
        <end position="258"/>
    </location>
</feature>
<dbReference type="Gene3D" id="1.20.1250.20">
    <property type="entry name" value="MFS general substrate transporter like domains"/>
    <property type="match status" value="1"/>
</dbReference>
<dbReference type="PANTHER" id="PTHR23513:SF11">
    <property type="entry name" value="STAPHYLOFERRIN A TRANSPORTER"/>
    <property type="match status" value="1"/>
</dbReference>
<evidence type="ECO:0000256" key="3">
    <source>
        <dbReference type="ARBA" id="ARBA00022475"/>
    </source>
</evidence>
<comment type="subcellular location">
    <subcellularLocation>
        <location evidence="1">Cell membrane</location>
        <topology evidence="1">Multi-pass membrane protein</topology>
    </subcellularLocation>
</comment>
<evidence type="ECO:0000256" key="6">
    <source>
        <dbReference type="ARBA" id="ARBA00023136"/>
    </source>
</evidence>
<feature type="transmembrane region" description="Helical" evidence="7">
    <location>
        <begin position="115"/>
        <end position="141"/>
    </location>
</feature>
<proteinExistence type="predicted"/>
<feature type="transmembrane region" description="Helical" evidence="7">
    <location>
        <begin position="162"/>
        <end position="181"/>
    </location>
</feature>
<evidence type="ECO:0000259" key="8">
    <source>
        <dbReference type="PROSITE" id="PS50850"/>
    </source>
</evidence>
<feature type="transmembrane region" description="Helical" evidence="7">
    <location>
        <begin position="358"/>
        <end position="381"/>
    </location>
</feature>
<dbReference type="InterPro" id="IPR036259">
    <property type="entry name" value="MFS_trans_sf"/>
</dbReference>
<keyword evidence="6 7" id="KW-0472">Membrane</keyword>
<dbReference type="STRING" id="701521.PECL_446"/>
<keyword evidence="2" id="KW-0813">Transport</keyword>
<evidence type="ECO:0000313" key="10">
    <source>
        <dbReference type="Proteomes" id="UP000005444"/>
    </source>
</evidence>
<feature type="transmembrane region" description="Helical" evidence="7">
    <location>
        <begin position="90"/>
        <end position="109"/>
    </location>
</feature>